<keyword evidence="2" id="KW-1185">Reference proteome</keyword>
<sequence length="31" mass="3705">MLARLKAMAKRIINALFRRNRPKDGDIYPLY</sequence>
<comment type="caution">
    <text evidence="1">The sequence shown here is derived from an EMBL/GenBank/DDBJ whole genome shotgun (WGS) entry which is preliminary data.</text>
</comment>
<dbReference type="EMBL" id="JAATJA010000001">
    <property type="protein sequence ID" value="NJB67081.1"/>
    <property type="molecule type" value="Genomic_DNA"/>
</dbReference>
<organism evidence="1 2">
    <name type="scientific">Desulfobaculum xiamenense</name>
    <dbReference type="NCBI Taxonomy" id="995050"/>
    <lineage>
        <taxon>Bacteria</taxon>
        <taxon>Pseudomonadati</taxon>
        <taxon>Thermodesulfobacteriota</taxon>
        <taxon>Desulfovibrionia</taxon>
        <taxon>Desulfovibrionales</taxon>
        <taxon>Desulfovibrionaceae</taxon>
        <taxon>Desulfobaculum</taxon>
    </lineage>
</organism>
<accession>A0A846QFR6</accession>
<reference evidence="1 2" key="1">
    <citation type="submission" date="2020-03" db="EMBL/GenBank/DDBJ databases">
        <title>Genomic Encyclopedia of Type Strains, Phase IV (KMG-IV): sequencing the most valuable type-strain genomes for metagenomic binning, comparative biology and taxonomic classification.</title>
        <authorList>
            <person name="Goeker M."/>
        </authorList>
    </citation>
    <scope>NUCLEOTIDE SEQUENCE [LARGE SCALE GENOMIC DNA]</scope>
    <source>
        <strain evidence="1 2">DSM 24233</strain>
    </source>
</reference>
<dbReference type="AlphaFoldDB" id="A0A846QFR6"/>
<evidence type="ECO:0000313" key="1">
    <source>
        <dbReference type="EMBL" id="NJB67081.1"/>
    </source>
</evidence>
<gene>
    <name evidence="1" type="ORF">GGQ74_000721</name>
</gene>
<dbReference type="Proteomes" id="UP000580856">
    <property type="component" value="Unassembled WGS sequence"/>
</dbReference>
<evidence type="ECO:0000313" key="2">
    <source>
        <dbReference type="Proteomes" id="UP000580856"/>
    </source>
</evidence>
<name>A0A846QFR6_9BACT</name>
<protein>
    <submittedName>
        <fullName evidence="1">Uncharacterized protein</fullName>
    </submittedName>
</protein>
<proteinExistence type="predicted"/>